<reference evidence="1" key="1">
    <citation type="submission" date="2014-11" db="EMBL/GenBank/DDBJ databases">
        <authorList>
            <person name="Amaro Gonzalez C."/>
        </authorList>
    </citation>
    <scope>NUCLEOTIDE SEQUENCE</scope>
</reference>
<protein>
    <submittedName>
        <fullName evidence="1">Uncharacterized protein</fullName>
    </submittedName>
</protein>
<accession>A0A0E9XFR0</accession>
<sequence length="34" mass="4020">MAFRLYESSYGKLKGFSLKNISHTEYICTAFHLY</sequence>
<evidence type="ECO:0000313" key="1">
    <source>
        <dbReference type="EMBL" id="JAI00696.1"/>
    </source>
</evidence>
<proteinExistence type="predicted"/>
<dbReference type="AlphaFoldDB" id="A0A0E9XFR0"/>
<dbReference type="EMBL" id="GBXM01007882">
    <property type="protein sequence ID" value="JAI00696.1"/>
    <property type="molecule type" value="Transcribed_RNA"/>
</dbReference>
<name>A0A0E9XFR0_ANGAN</name>
<reference evidence="1" key="2">
    <citation type="journal article" date="2015" name="Fish Shellfish Immunol.">
        <title>Early steps in the European eel (Anguilla anguilla)-Vibrio vulnificus interaction in the gills: Role of the RtxA13 toxin.</title>
        <authorList>
            <person name="Callol A."/>
            <person name="Pajuelo D."/>
            <person name="Ebbesson L."/>
            <person name="Teles M."/>
            <person name="MacKenzie S."/>
            <person name="Amaro C."/>
        </authorList>
    </citation>
    <scope>NUCLEOTIDE SEQUENCE</scope>
</reference>
<organism evidence="1">
    <name type="scientific">Anguilla anguilla</name>
    <name type="common">European freshwater eel</name>
    <name type="synonym">Muraena anguilla</name>
    <dbReference type="NCBI Taxonomy" id="7936"/>
    <lineage>
        <taxon>Eukaryota</taxon>
        <taxon>Metazoa</taxon>
        <taxon>Chordata</taxon>
        <taxon>Craniata</taxon>
        <taxon>Vertebrata</taxon>
        <taxon>Euteleostomi</taxon>
        <taxon>Actinopterygii</taxon>
        <taxon>Neopterygii</taxon>
        <taxon>Teleostei</taxon>
        <taxon>Anguilliformes</taxon>
        <taxon>Anguillidae</taxon>
        <taxon>Anguilla</taxon>
    </lineage>
</organism>